<proteinExistence type="inferred from homology"/>
<feature type="transmembrane region" description="Helical" evidence="9">
    <location>
        <begin position="455"/>
        <end position="477"/>
    </location>
</feature>
<evidence type="ECO:0000259" key="11">
    <source>
        <dbReference type="Pfam" id="PF21760"/>
    </source>
</evidence>
<accession>A0A062VKP3</accession>
<feature type="domain" description="Protein export membrane protein SecD/SecF C-terminal" evidence="10">
    <location>
        <begin position="339"/>
        <end position="509"/>
    </location>
</feature>
<reference evidence="13 14" key="1">
    <citation type="journal article" date="2014" name="Antonie Van Leeuwenhoek">
        <title>Hyphomonas beringensis sp. nov. and Hyphomonas chukchiensis sp. nov., isolated from surface seawater of the Bering Sea and Chukchi Sea.</title>
        <authorList>
            <person name="Li C."/>
            <person name="Lai Q."/>
            <person name="Li G."/>
            <person name="Dong C."/>
            <person name="Wang J."/>
            <person name="Liao Y."/>
            <person name="Shao Z."/>
        </authorList>
    </citation>
    <scope>NUCLEOTIDE SEQUENCE [LARGE SCALE GENOMIC DNA]</scope>
    <source>
        <strain evidence="13 14">PS728</strain>
    </source>
</reference>
<dbReference type="Proteomes" id="UP000027100">
    <property type="component" value="Unassembled WGS sequence"/>
</dbReference>
<feature type="domain" description="SecDF P1 head subdomain" evidence="12">
    <location>
        <begin position="235"/>
        <end position="338"/>
    </location>
</feature>
<dbReference type="GO" id="GO:0043952">
    <property type="term" value="P:protein transport by the Sec complex"/>
    <property type="evidence" value="ECO:0007669"/>
    <property type="project" value="UniProtKB-UniRule"/>
</dbReference>
<protein>
    <recommendedName>
        <fullName evidence="9">Protein translocase subunit SecD</fullName>
    </recommendedName>
</protein>
<evidence type="ECO:0000256" key="4">
    <source>
        <dbReference type="ARBA" id="ARBA00022692"/>
    </source>
</evidence>
<keyword evidence="3 9" id="KW-1003">Cell membrane</keyword>
<evidence type="ECO:0000256" key="1">
    <source>
        <dbReference type="ARBA" id="ARBA00004651"/>
    </source>
</evidence>
<comment type="similarity">
    <text evidence="9">Belongs to the SecD/SecF family. SecD subfamily.</text>
</comment>
<feature type="domain" description="Protein translocase subunit SecDF P1" evidence="11">
    <location>
        <begin position="152"/>
        <end position="209"/>
    </location>
</feature>
<evidence type="ECO:0000256" key="6">
    <source>
        <dbReference type="ARBA" id="ARBA00022989"/>
    </source>
</evidence>
<dbReference type="InterPro" id="IPR054384">
    <property type="entry name" value="SecDF_P1_head"/>
</dbReference>
<feature type="transmembrane region" description="Helical" evidence="9">
    <location>
        <begin position="483"/>
        <end position="502"/>
    </location>
</feature>
<keyword evidence="14" id="KW-1185">Reference proteome</keyword>
<dbReference type="InterPro" id="IPR048631">
    <property type="entry name" value="SecD_1st"/>
</dbReference>
<feature type="transmembrane region" description="Helical" evidence="9">
    <location>
        <begin position="360"/>
        <end position="378"/>
    </location>
</feature>
<dbReference type="PRINTS" id="PR00702">
    <property type="entry name" value="ACRIFLAVINRP"/>
</dbReference>
<dbReference type="GO" id="GO:0065002">
    <property type="term" value="P:intracellular protein transmembrane transport"/>
    <property type="evidence" value="ECO:0007669"/>
    <property type="project" value="UniProtKB-UniRule"/>
</dbReference>
<dbReference type="AlphaFoldDB" id="A0A062VKP3"/>
<keyword evidence="6 9" id="KW-1133">Transmembrane helix</keyword>
<feature type="transmembrane region" description="Helical" evidence="9">
    <location>
        <begin position="385"/>
        <end position="406"/>
    </location>
</feature>
<dbReference type="InterPro" id="IPR005791">
    <property type="entry name" value="SecD"/>
</dbReference>
<dbReference type="NCBIfam" id="TIGR00916">
    <property type="entry name" value="2A0604s01"/>
    <property type="match status" value="1"/>
</dbReference>
<evidence type="ECO:0000256" key="9">
    <source>
        <dbReference type="HAMAP-Rule" id="MF_01463"/>
    </source>
</evidence>
<dbReference type="Gene3D" id="3.30.70.3220">
    <property type="match status" value="1"/>
</dbReference>
<dbReference type="FunFam" id="1.20.1640.10:FF:000004">
    <property type="entry name" value="Protein translocase subunit SecD"/>
    <property type="match status" value="1"/>
</dbReference>
<dbReference type="PANTHER" id="PTHR30081">
    <property type="entry name" value="PROTEIN-EXPORT MEMBRANE PROTEIN SEC"/>
    <property type="match status" value="1"/>
</dbReference>
<dbReference type="InterPro" id="IPR055344">
    <property type="entry name" value="SecD_SecF_C_bact"/>
</dbReference>
<keyword evidence="2 9" id="KW-0813">Transport</keyword>
<dbReference type="NCBIfam" id="TIGR01129">
    <property type="entry name" value="secD"/>
    <property type="match status" value="1"/>
</dbReference>
<dbReference type="GO" id="GO:0006605">
    <property type="term" value="P:protein targeting"/>
    <property type="evidence" value="ECO:0007669"/>
    <property type="project" value="UniProtKB-UniRule"/>
</dbReference>
<comment type="function">
    <text evidence="9">Part of the Sec protein translocase complex. Interacts with the SecYEG preprotein conducting channel. SecDF uses the proton motive force (PMF) to complete protein translocation after the ATP-dependent function of SecA.</text>
</comment>
<dbReference type="Pfam" id="PF21760">
    <property type="entry name" value="SecD_1st"/>
    <property type="match status" value="1"/>
</dbReference>
<dbReference type="HAMAP" id="MF_01463_B">
    <property type="entry name" value="SecD_B"/>
    <property type="match status" value="1"/>
</dbReference>
<dbReference type="Gene3D" id="1.20.1640.10">
    <property type="entry name" value="Multidrug efflux transporter AcrB transmembrane domain"/>
    <property type="match status" value="1"/>
</dbReference>
<evidence type="ECO:0000259" key="10">
    <source>
        <dbReference type="Pfam" id="PF02355"/>
    </source>
</evidence>
<comment type="caution">
    <text evidence="9">Lacks conserved residue(s) required for the propagation of feature annotation.</text>
</comment>
<evidence type="ECO:0000313" key="13">
    <source>
        <dbReference type="EMBL" id="KCZ99212.1"/>
    </source>
</evidence>
<dbReference type="GO" id="GO:0015450">
    <property type="term" value="F:protein-transporting ATPase activity"/>
    <property type="evidence" value="ECO:0007669"/>
    <property type="project" value="InterPro"/>
</dbReference>
<organism evidence="13 14">
    <name type="scientific">Hyphomonas polymorpha PS728</name>
    <dbReference type="NCBI Taxonomy" id="1280954"/>
    <lineage>
        <taxon>Bacteria</taxon>
        <taxon>Pseudomonadati</taxon>
        <taxon>Pseudomonadota</taxon>
        <taxon>Alphaproteobacteria</taxon>
        <taxon>Hyphomonadales</taxon>
        <taxon>Hyphomonadaceae</taxon>
        <taxon>Hyphomonas</taxon>
    </lineage>
</organism>
<dbReference type="Gene3D" id="3.30.1360.200">
    <property type="match status" value="1"/>
</dbReference>
<dbReference type="EMBL" id="ARYM01000006">
    <property type="protein sequence ID" value="KCZ99212.1"/>
    <property type="molecule type" value="Genomic_DNA"/>
</dbReference>
<keyword evidence="7 9" id="KW-0811">Translocation</keyword>
<evidence type="ECO:0000259" key="12">
    <source>
        <dbReference type="Pfam" id="PF22599"/>
    </source>
</evidence>
<feature type="transmembrane region" description="Helical" evidence="9">
    <location>
        <begin position="412"/>
        <end position="434"/>
    </location>
</feature>
<keyword evidence="5 9" id="KW-0653">Protein transport</keyword>
<dbReference type="InterPro" id="IPR001036">
    <property type="entry name" value="Acrflvin-R"/>
</dbReference>
<dbReference type="SUPFAM" id="SSF82866">
    <property type="entry name" value="Multidrug efflux transporter AcrB transmembrane domain"/>
    <property type="match status" value="1"/>
</dbReference>
<name>A0A062VKP3_9PROT</name>
<dbReference type="eggNOG" id="COG0342">
    <property type="taxonomic scope" value="Bacteria"/>
</dbReference>
<dbReference type="InterPro" id="IPR022813">
    <property type="entry name" value="SecD/SecF_arch_bac"/>
</dbReference>
<dbReference type="PANTHER" id="PTHR30081:SF1">
    <property type="entry name" value="PROTEIN TRANSLOCASE SUBUNIT SECD"/>
    <property type="match status" value="1"/>
</dbReference>
<keyword evidence="8 9" id="KW-0472">Membrane</keyword>
<evidence type="ECO:0000256" key="3">
    <source>
        <dbReference type="ARBA" id="ARBA00022475"/>
    </source>
</evidence>
<dbReference type="Pfam" id="PF22599">
    <property type="entry name" value="SecDF_P1_head"/>
    <property type="match status" value="1"/>
</dbReference>
<comment type="caution">
    <text evidence="13">The sequence shown here is derived from an EMBL/GenBank/DDBJ whole genome shotgun (WGS) entry which is preliminary data.</text>
</comment>
<comment type="subcellular location">
    <subcellularLocation>
        <location evidence="1 9">Cell membrane</location>
        <topology evidence="1 9">Multi-pass membrane protein</topology>
    </subcellularLocation>
</comment>
<evidence type="ECO:0000313" key="14">
    <source>
        <dbReference type="Proteomes" id="UP000027100"/>
    </source>
</evidence>
<keyword evidence="4 9" id="KW-0812">Transmembrane</keyword>
<comment type="subunit">
    <text evidence="9">Forms a complex with SecF. Part of the essential Sec protein translocation apparatus which comprises SecA, SecYEG and auxiliary proteins SecDF-YajC and YidC.</text>
</comment>
<gene>
    <name evidence="9" type="primary">secD</name>
    <name evidence="13" type="ORF">HPO_06573</name>
</gene>
<evidence type="ECO:0000256" key="8">
    <source>
        <dbReference type="ARBA" id="ARBA00023136"/>
    </source>
</evidence>
<evidence type="ECO:0000256" key="2">
    <source>
        <dbReference type="ARBA" id="ARBA00022448"/>
    </source>
</evidence>
<sequence length="521" mass="55959">MLVWGVIMALPNAVNMSNAPGFLPKNSVNLGLDLRGGVYLEMEIPATEVISSRLEVFARDVRSAFARTSERDPIFFQPELRGRTMLIKLSRPDADGNFPVEDALRRLDRINSPIEGGLGGGKTFDISRAGPDSILVGVSSASETAMLQDALNKTMTIVRRRVDPDGVAEISLTPSGSNRIVLEAPGEPDPERLKDLLSRDGRMTFNLVESSPAEIASAQAGVLKPGFRLLEGPETGPLLVREIPEVVGSDIATASQGNDEANRPQINFRLNANGARKFYETTRNNSGKLFAIVLDDVIMSAPRINEPIPGGNVRITGSFTIEQAQDLAAIIAAGEMPAKVQFLDQRVVSSTLGEDSIESGFRAAIVGLALVAVFMVLAYGLQGMFAVFSLMANVILIFAALSLVGATLTLPGIAGIILTIGMAVDANVLVFERIREEQNNGRSLWTSVQAGYERALVTILDANVTTLFAAVILYTLGSGPVKGFAVTLAFGIVTSVFTAFVFTRMLTIFWMKTFKTKSFAV</sequence>
<evidence type="ECO:0000256" key="5">
    <source>
        <dbReference type="ARBA" id="ARBA00022927"/>
    </source>
</evidence>
<dbReference type="STRING" id="1280954.HPO_06573"/>
<dbReference type="PATRIC" id="fig|1280954.3.peg.1333"/>
<dbReference type="GO" id="GO:0005886">
    <property type="term" value="C:plasma membrane"/>
    <property type="evidence" value="ECO:0007669"/>
    <property type="project" value="UniProtKB-SubCell"/>
</dbReference>
<dbReference type="Pfam" id="PF02355">
    <property type="entry name" value="SecD_SecF_C"/>
    <property type="match status" value="1"/>
</dbReference>
<evidence type="ECO:0000256" key="7">
    <source>
        <dbReference type="ARBA" id="ARBA00023010"/>
    </source>
</evidence>
<dbReference type="InterPro" id="IPR048634">
    <property type="entry name" value="SecD_SecF_C"/>
</dbReference>